<name>A0A0D6B5M0_RHOSU</name>
<evidence type="ECO:0000313" key="2">
    <source>
        <dbReference type="Proteomes" id="UP000064912"/>
    </source>
</evidence>
<organism evidence="1 2">
    <name type="scientific">Rhodovulum sulfidophilum</name>
    <name type="common">Rhodobacter sulfidophilus</name>
    <dbReference type="NCBI Taxonomy" id="35806"/>
    <lineage>
        <taxon>Bacteria</taxon>
        <taxon>Pseudomonadati</taxon>
        <taxon>Pseudomonadota</taxon>
        <taxon>Alphaproteobacteria</taxon>
        <taxon>Rhodobacterales</taxon>
        <taxon>Paracoccaceae</taxon>
        <taxon>Rhodovulum</taxon>
    </lineage>
</organism>
<dbReference type="Proteomes" id="UP000064912">
    <property type="component" value="Chromosome"/>
</dbReference>
<dbReference type="KEGG" id="rsu:NHU_03303"/>
<gene>
    <name evidence="1" type="ORF">NHU_03303</name>
</gene>
<evidence type="ECO:0000313" key="1">
    <source>
        <dbReference type="EMBL" id="BAQ70443.1"/>
    </source>
</evidence>
<sequence length="312" mass="35443">MNTDLHFFPDSTHDHPVPVGLPIHAHWQATAEAKGFEITARVDDRYHLMLRCHSCGGAHRSKLHVLMTCQPLCPHCMDARWRKDAEAAGLIWLGRDPDDRHYGFYQAPCGHKLRRQFELVKRIAAGECEHRCEACQHEKEEAEARARGWSLIGPAPAKRPGYRRYRHACGHEQTIARANMQSGRFNCANCGEGWSTAPSFIYCMRFALPGLAPLVKLGFSRNPDSRLHWQLKRSPDLSGQILRSVPIRNGHTAQSLEKKMHAALRRDHRDSVIPPDQYRPWLRVKSEIYAAGLEPTILELLDELDTGSSDPD</sequence>
<accession>A0A0D6B5M0</accession>
<proteinExistence type="predicted"/>
<dbReference type="EMBL" id="AP014800">
    <property type="protein sequence ID" value="BAQ70443.1"/>
    <property type="molecule type" value="Genomic_DNA"/>
</dbReference>
<dbReference type="PATRIC" id="fig|35806.4.peg.3392"/>
<dbReference type="AlphaFoldDB" id="A0A0D6B5M0"/>
<reference evidence="1 2" key="1">
    <citation type="submission" date="2015-02" db="EMBL/GenBank/DDBJ databases">
        <title>Genome sequene of Rhodovulum sulfidophilum DSM 2351.</title>
        <authorList>
            <person name="Nagao N."/>
        </authorList>
    </citation>
    <scope>NUCLEOTIDE SEQUENCE [LARGE SCALE GENOMIC DNA]</scope>
    <source>
        <strain evidence="1 2">DSM 2351</strain>
    </source>
</reference>
<protein>
    <submittedName>
        <fullName evidence="1">Uncharacterized protein</fullName>
    </submittedName>
</protein>